<evidence type="ECO:0000256" key="2">
    <source>
        <dbReference type="ARBA" id="ARBA00023235"/>
    </source>
</evidence>
<dbReference type="SUPFAM" id="SSF53697">
    <property type="entry name" value="SIS domain"/>
    <property type="match status" value="1"/>
</dbReference>
<sequence length="336" mass="37979">MLNHNTLNKYDVSGMYKVYDTWPKIARDSYLSPQELIDFDNIDHIVFAGMGGSGAIGDILSAILSKTNIHVAVVKGYHPPNTVDSKTLVVTTSISGNTAETLSVLDTARKTKCRLIAFSSGGKMQEYCVRYKVEYRKIPKIHSPRASFPGFLYSILKVLGHILPVKEKDILDSITDLEKTSKMISSENLDKDNPSLKLAEWISGIPDIYYPFGLQAAAVRFKNSLQENAKRHVMIEDVIEAGHNDIVAWEKKDRVQPILIEGNDDYIKTKQRWEILKKYFKTNKIDYREVHSVKGSIISKLINLIYVLDYSTIYLAVLTKTDPSPTKSIDFIKKLS</sequence>
<dbReference type="PROSITE" id="PS51464">
    <property type="entry name" value="SIS"/>
    <property type="match status" value="1"/>
</dbReference>
<gene>
    <name evidence="4" type="ORF">NCS_30164</name>
</gene>
<keyword evidence="2 4" id="KW-0413">Isomerase</keyword>
<dbReference type="GO" id="GO:0004476">
    <property type="term" value="F:mannose-6-phosphate isomerase activity"/>
    <property type="evidence" value="ECO:0007669"/>
    <property type="project" value="InterPro"/>
</dbReference>
<evidence type="ECO:0000313" key="4">
    <source>
        <dbReference type="EMBL" id="SMH72324.1"/>
    </source>
</evidence>
<dbReference type="CDD" id="cd05637">
    <property type="entry name" value="SIS_PGI_PMI_2"/>
    <property type="match status" value="1"/>
</dbReference>
<dbReference type="Pfam" id="PF01380">
    <property type="entry name" value="SIS"/>
    <property type="match status" value="1"/>
</dbReference>
<keyword evidence="5" id="KW-1185">Reference proteome</keyword>
<dbReference type="GO" id="GO:0004347">
    <property type="term" value="F:glucose-6-phosphate isomerase activity"/>
    <property type="evidence" value="ECO:0007669"/>
    <property type="project" value="InterPro"/>
</dbReference>
<proteinExistence type="inferred from homology"/>
<dbReference type="GO" id="GO:1901135">
    <property type="term" value="P:carbohydrate derivative metabolic process"/>
    <property type="evidence" value="ECO:0007669"/>
    <property type="project" value="InterPro"/>
</dbReference>
<dbReference type="EMBL" id="LT841358">
    <property type="protein sequence ID" value="SMH72324.1"/>
    <property type="molecule type" value="Genomic_DNA"/>
</dbReference>
<dbReference type="InterPro" id="IPR019490">
    <property type="entry name" value="Glu6P/Mann6P_isomerase_C"/>
</dbReference>
<dbReference type="AlphaFoldDB" id="A0A2H1FHW4"/>
<dbReference type="GO" id="GO:0005975">
    <property type="term" value="P:carbohydrate metabolic process"/>
    <property type="evidence" value="ECO:0007669"/>
    <property type="project" value="InterPro"/>
</dbReference>
<dbReference type="GO" id="GO:0097367">
    <property type="term" value="F:carbohydrate derivative binding"/>
    <property type="evidence" value="ECO:0007669"/>
    <property type="project" value="InterPro"/>
</dbReference>
<dbReference type="Proteomes" id="UP000230607">
    <property type="component" value="Chromosome 1"/>
</dbReference>
<organism evidence="4 5">
    <name type="scientific">Candidatus Nitrosotalea okcheonensis</name>
    <dbReference type="NCBI Taxonomy" id="1903276"/>
    <lineage>
        <taxon>Archaea</taxon>
        <taxon>Nitrososphaerota</taxon>
        <taxon>Nitrososphaeria</taxon>
        <taxon>Nitrosotaleales</taxon>
        <taxon>Nitrosotaleaceae</taxon>
        <taxon>Nitrosotalea</taxon>
    </lineage>
</organism>
<accession>A0A2H1FHW4</accession>
<protein>
    <submittedName>
        <fullName evidence="4">Putative bifunctional phosphoglucose/phosphomannose isomerase</fullName>
    </submittedName>
</protein>
<dbReference type="Pfam" id="PF10432">
    <property type="entry name" value="bact-PGI_C"/>
    <property type="match status" value="1"/>
</dbReference>
<dbReference type="CDD" id="cd05017">
    <property type="entry name" value="SIS_PGI_PMI_1"/>
    <property type="match status" value="1"/>
</dbReference>
<dbReference type="InterPro" id="IPR046348">
    <property type="entry name" value="SIS_dom_sf"/>
</dbReference>
<dbReference type="RefSeq" id="WP_320410696.1">
    <property type="nucleotide sequence ID" value="NZ_LT841358.1"/>
</dbReference>
<dbReference type="InterPro" id="IPR001347">
    <property type="entry name" value="SIS_dom"/>
</dbReference>
<dbReference type="InterPro" id="IPR035484">
    <property type="entry name" value="SIS_PGI/PMI_1"/>
</dbReference>
<name>A0A2H1FHW4_9ARCH</name>
<evidence type="ECO:0000313" key="5">
    <source>
        <dbReference type="Proteomes" id="UP000230607"/>
    </source>
</evidence>
<reference evidence="5" key="1">
    <citation type="submission" date="2017-03" db="EMBL/GenBank/DDBJ databases">
        <authorList>
            <person name="Herbold C."/>
        </authorList>
    </citation>
    <scope>NUCLEOTIDE SEQUENCE [LARGE SCALE GENOMIC DNA]</scope>
</reference>
<feature type="domain" description="SIS" evidence="3">
    <location>
        <begin position="32"/>
        <end position="173"/>
    </location>
</feature>
<dbReference type="Gene3D" id="3.40.50.10490">
    <property type="entry name" value="Glucose-6-phosphate isomerase like protein, domain 1"/>
    <property type="match status" value="2"/>
</dbReference>
<evidence type="ECO:0000256" key="1">
    <source>
        <dbReference type="ARBA" id="ARBA00010523"/>
    </source>
</evidence>
<comment type="similarity">
    <text evidence="1">Belongs to the PGI/PMI family.</text>
</comment>
<evidence type="ECO:0000259" key="3">
    <source>
        <dbReference type="PROSITE" id="PS51464"/>
    </source>
</evidence>